<accession>A0A7G9Z3R6</accession>
<evidence type="ECO:0000313" key="2">
    <source>
        <dbReference type="EMBL" id="QNO54900.1"/>
    </source>
</evidence>
<gene>
    <name evidence="2" type="ORF">PADEGAKA_00002</name>
</gene>
<feature type="region of interest" description="Disordered" evidence="1">
    <location>
        <begin position="1"/>
        <end position="20"/>
    </location>
</feature>
<reference evidence="2" key="1">
    <citation type="submission" date="2020-06" db="EMBL/GenBank/DDBJ databases">
        <title>Unique genomic features of the anaerobic methanotrophic archaea.</title>
        <authorList>
            <person name="Chadwick G.L."/>
            <person name="Skennerton C.T."/>
            <person name="Laso-Perez R."/>
            <person name="Leu A.O."/>
            <person name="Speth D.R."/>
            <person name="Yu H."/>
            <person name="Morgan-Lang C."/>
            <person name="Hatzenpichler R."/>
            <person name="Goudeau D."/>
            <person name="Malmstrom R."/>
            <person name="Brazelton W.J."/>
            <person name="Woyke T."/>
            <person name="Hallam S.J."/>
            <person name="Tyson G.W."/>
            <person name="Wegener G."/>
            <person name="Boetius A."/>
            <person name="Orphan V."/>
        </authorList>
    </citation>
    <scope>NUCLEOTIDE SEQUENCE</scope>
</reference>
<proteinExistence type="predicted"/>
<name>A0A7G9Z3R6_9EURY</name>
<dbReference type="AlphaFoldDB" id="A0A7G9Z3R6"/>
<feature type="compositionally biased region" description="Basic and acidic residues" evidence="1">
    <location>
        <begin position="10"/>
        <end position="20"/>
    </location>
</feature>
<evidence type="ECO:0000256" key="1">
    <source>
        <dbReference type="SAM" id="MobiDB-lite"/>
    </source>
</evidence>
<protein>
    <submittedName>
        <fullName evidence="2">Uncharacterized protein</fullName>
    </submittedName>
</protein>
<dbReference type="EMBL" id="MT631598">
    <property type="protein sequence ID" value="QNO54900.1"/>
    <property type="molecule type" value="Genomic_DNA"/>
</dbReference>
<sequence length="363" mass="43705">MNEVSDDIEAEKHNQKGQEEIHKFREYDKPLLHFIFSLNLHEGSFVDLENIEGWEKYIELHTLLFNDFFECKVFPTEENQDQKPIMTEQFLMRYLHGRSFESIRRCTYHGVTFDVWSDGKEFEIIVDPNEFDRRDYLVKSFFACWAGEALVKTLNLDEFVRPNSIQDKHEIYCEEYLGYKSYYDCVLSLDYTSFIIYTYPSGTKFENDIDEKYIRKISENMWTNGGIFLRDRYYPPFQRCNVYIAGHYFEDYPSETREYLRFLDSHMKYWSMIFTLENFMGIISSFPDTPDFQQVQVRKWDALEDLLGRKINHSYLSFLTLTSNRSREHKQSKCFIQVHHLLWNLRDNAAPTYFKMVDLAVFV</sequence>
<organism evidence="2">
    <name type="scientific">Candidatus Methanophaga sp. ANME-1 ERB7</name>
    <dbReference type="NCBI Taxonomy" id="2759913"/>
    <lineage>
        <taxon>Archaea</taxon>
        <taxon>Methanobacteriati</taxon>
        <taxon>Methanobacteriota</taxon>
        <taxon>Stenosarchaea group</taxon>
        <taxon>Methanomicrobia</taxon>
        <taxon>Candidatus Methanophagales</taxon>
        <taxon>Candidatus Methanophagaceae</taxon>
        <taxon>Candidatus Methanophaga</taxon>
    </lineage>
</organism>